<organism evidence="2 3">
    <name type="scientific">Hymenolepis diminuta</name>
    <name type="common">Rat tapeworm</name>
    <dbReference type="NCBI Taxonomy" id="6216"/>
    <lineage>
        <taxon>Eukaryota</taxon>
        <taxon>Metazoa</taxon>
        <taxon>Spiralia</taxon>
        <taxon>Lophotrochozoa</taxon>
        <taxon>Platyhelminthes</taxon>
        <taxon>Cestoda</taxon>
        <taxon>Eucestoda</taxon>
        <taxon>Cyclophyllidea</taxon>
        <taxon>Hymenolepididae</taxon>
        <taxon>Hymenolepis</taxon>
    </lineage>
</organism>
<dbReference type="InterPro" id="IPR023334">
    <property type="entry name" value="REKLES_domain"/>
</dbReference>
<sequence>MPPNEAEETQGLNFAMGDLMQNACQIINMSTPKSQSSSDKKGAMNGFTEERRTARINAPIQENGDFSNFNMQSASSMRISTQTGSQLGLPDNTLVVCMEIAGVVYQGVLFGQIKTSA</sequence>
<reference evidence="2 3" key="1">
    <citation type="submission" date="2019-07" db="EMBL/GenBank/DDBJ databases">
        <authorList>
            <person name="Jastrzebski P J."/>
            <person name="Paukszto L."/>
            <person name="Jastrzebski P J."/>
        </authorList>
    </citation>
    <scope>NUCLEOTIDE SEQUENCE [LARGE SCALE GENOMIC DNA]</scope>
    <source>
        <strain evidence="2 3">WMS-il1</strain>
    </source>
</reference>
<keyword evidence="3" id="KW-1185">Reference proteome</keyword>
<evidence type="ECO:0000259" key="1">
    <source>
        <dbReference type="PROSITE" id="PS51486"/>
    </source>
</evidence>
<dbReference type="EMBL" id="CABIJS010000708">
    <property type="protein sequence ID" value="VUZ56795.1"/>
    <property type="molecule type" value="Genomic_DNA"/>
</dbReference>
<dbReference type="PROSITE" id="PS51486">
    <property type="entry name" value="REKLES"/>
    <property type="match status" value="1"/>
</dbReference>
<proteinExistence type="predicted"/>
<dbReference type="AlphaFoldDB" id="A0A564ZBB6"/>
<accession>A0A564ZBB6</accession>
<evidence type="ECO:0000313" key="2">
    <source>
        <dbReference type="EMBL" id="VUZ56795.1"/>
    </source>
</evidence>
<evidence type="ECO:0000313" key="3">
    <source>
        <dbReference type="Proteomes" id="UP000321570"/>
    </source>
</evidence>
<dbReference type="Proteomes" id="UP000321570">
    <property type="component" value="Unassembled WGS sequence"/>
</dbReference>
<gene>
    <name evidence="2" type="ORF">WMSIL1_LOCUS14489</name>
</gene>
<protein>
    <recommendedName>
        <fullName evidence="1">REKLES domain-containing protein</fullName>
    </recommendedName>
</protein>
<feature type="domain" description="REKLES" evidence="1">
    <location>
        <begin position="23"/>
        <end position="116"/>
    </location>
</feature>
<name>A0A564ZBB6_HYMDI</name>